<dbReference type="Pfam" id="PF02517">
    <property type="entry name" value="Rce1-like"/>
    <property type="match status" value="1"/>
</dbReference>
<organism evidence="3 4">
    <name type="scientific">Enteractinococcus helveticum</name>
    <dbReference type="NCBI Taxonomy" id="1837282"/>
    <lineage>
        <taxon>Bacteria</taxon>
        <taxon>Bacillati</taxon>
        <taxon>Actinomycetota</taxon>
        <taxon>Actinomycetes</taxon>
        <taxon>Micrococcales</taxon>
        <taxon>Micrococcaceae</taxon>
    </lineage>
</organism>
<feature type="transmembrane region" description="Helical" evidence="1">
    <location>
        <begin position="99"/>
        <end position="125"/>
    </location>
</feature>
<feature type="transmembrane region" description="Helical" evidence="1">
    <location>
        <begin position="56"/>
        <end position="78"/>
    </location>
</feature>
<keyword evidence="3" id="KW-0482">Metalloprotease</keyword>
<dbReference type="GO" id="GO:0080120">
    <property type="term" value="P:CAAX-box protein maturation"/>
    <property type="evidence" value="ECO:0007669"/>
    <property type="project" value="UniProtKB-ARBA"/>
</dbReference>
<dbReference type="Proteomes" id="UP000703315">
    <property type="component" value="Unassembled WGS sequence"/>
</dbReference>
<feature type="transmembrane region" description="Helical" evidence="1">
    <location>
        <begin position="186"/>
        <end position="207"/>
    </location>
</feature>
<keyword evidence="1" id="KW-0812">Transmembrane</keyword>
<reference evidence="3" key="2">
    <citation type="submission" date="2021-09" db="EMBL/GenBank/DDBJ databases">
        <authorList>
            <person name="Gilroy R."/>
        </authorList>
    </citation>
    <scope>NUCLEOTIDE SEQUENCE</scope>
    <source>
        <strain evidence="3">ChiHjej13B12-14962</strain>
    </source>
</reference>
<keyword evidence="1" id="KW-1133">Transmembrane helix</keyword>
<evidence type="ECO:0000256" key="1">
    <source>
        <dbReference type="SAM" id="Phobius"/>
    </source>
</evidence>
<protein>
    <submittedName>
        <fullName evidence="3">CPBP family intramembrane metalloprotease</fullName>
    </submittedName>
</protein>
<accession>A0A921K852</accession>
<dbReference type="InterPro" id="IPR003675">
    <property type="entry name" value="Rce1/LyrA-like_dom"/>
</dbReference>
<dbReference type="AlphaFoldDB" id="A0A921K852"/>
<evidence type="ECO:0000259" key="2">
    <source>
        <dbReference type="Pfam" id="PF02517"/>
    </source>
</evidence>
<dbReference type="EMBL" id="DYXC01000142">
    <property type="protein sequence ID" value="HJF15605.1"/>
    <property type="molecule type" value="Genomic_DNA"/>
</dbReference>
<sequence>MIAQPAPPSTTQSMPMAGRAWSLLMLRLGMVLVISLLIWVILRSAGGISAFPPDTIWATLGLLPVNIVCLLLVARFYRHQGLSLRAAMGVQHGRIVKDIGWGLLWLIVLNVPFALAVSGTVWLMYGTQAPEAFGTIFVNPAAQAPLSPTWLLLIGLIAVIPFIVLNAPVEELVFRGYGLNGLQTGLGRVGAIMTTSLLFGAQHIFFAATVPGMLVYFVAFTVWGGIAAIIVTKQGRLLPIIIAHWMINFMLSAPALVLPILMLAGVVT</sequence>
<keyword evidence="3" id="KW-0645">Protease</keyword>
<dbReference type="RefSeq" id="WP_303908006.1">
    <property type="nucleotide sequence ID" value="NZ_DYXC01000142.1"/>
</dbReference>
<keyword evidence="3" id="KW-0378">Hydrolase</keyword>
<dbReference type="GO" id="GO:0004175">
    <property type="term" value="F:endopeptidase activity"/>
    <property type="evidence" value="ECO:0007669"/>
    <property type="project" value="UniProtKB-ARBA"/>
</dbReference>
<name>A0A921K852_9MICC</name>
<keyword evidence="1" id="KW-0472">Membrane</keyword>
<evidence type="ECO:0000313" key="3">
    <source>
        <dbReference type="EMBL" id="HJF15605.1"/>
    </source>
</evidence>
<feature type="transmembrane region" description="Helical" evidence="1">
    <location>
        <begin position="213"/>
        <end position="231"/>
    </location>
</feature>
<comment type="caution">
    <text evidence="3">The sequence shown here is derived from an EMBL/GenBank/DDBJ whole genome shotgun (WGS) entry which is preliminary data.</text>
</comment>
<gene>
    <name evidence="3" type="ORF">K8V32_12560</name>
</gene>
<dbReference type="GO" id="GO:0008237">
    <property type="term" value="F:metallopeptidase activity"/>
    <property type="evidence" value="ECO:0007669"/>
    <property type="project" value="UniProtKB-KW"/>
</dbReference>
<evidence type="ECO:0000313" key="4">
    <source>
        <dbReference type="Proteomes" id="UP000703315"/>
    </source>
</evidence>
<feature type="transmembrane region" description="Helical" evidence="1">
    <location>
        <begin position="145"/>
        <end position="165"/>
    </location>
</feature>
<feature type="transmembrane region" description="Helical" evidence="1">
    <location>
        <begin position="243"/>
        <end position="267"/>
    </location>
</feature>
<feature type="domain" description="CAAX prenyl protease 2/Lysostaphin resistance protein A-like" evidence="2">
    <location>
        <begin position="156"/>
        <end position="250"/>
    </location>
</feature>
<reference evidence="3" key="1">
    <citation type="journal article" date="2021" name="PeerJ">
        <title>Extensive microbial diversity within the chicken gut microbiome revealed by metagenomics and culture.</title>
        <authorList>
            <person name="Gilroy R."/>
            <person name="Ravi A."/>
            <person name="Getino M."/>
            <person name="Pursley I."/>
            <person name="Horton D.L."/>
            <person name="Alikhan N.F."/>
            <person name="Baker D."/>
            <person name="Gharbi K."/>
            <person name="Hall N."/>
            <person name="Watson M."/>
            <person name="Adriaenssens E.M."/>
            <person name="Foster-Nyarko E."/>
            <person name="Jarju S."/>
            <person name="Secka A."/>
            <person name="Antonio M."/>
            <person name="Oren A."/>
            <person name="Chaudhuri R.R."/>
            <person name="La Ragione R."/>
            <person name="Hildebrand F."/>
            <person name="Pallen M.J."/>
        </authorList>
    </citation>
    <scope>NUCLEOTIDE SEQUENCE</scope>
    <source>
        <strain evidence="3">ChiHjej13B12-14962</strain>
    </source>
</reference>
<proteinExistence type="predicted"/>
<feature type="transmembrane region" description="Helical" evidence="1">
    <location>
        <begin position="21"/>
        <end position="41"/>
    </location>
</feature>